<gene>
    <name evidence="3" type="ORF">KY084_05060</name>
</gene>
<keyword evidence="4" id="KW-1185">Reference proteome</keyword>
<name>A0ABS6XJ75_9SPHN</name>
<accession>A0ABS6XJ75</accession>
<evidence type="ECO:0000256" key="1">
    <source>
        <dbReference type="SAM" id="SignalP"/>
    </source>
</evidence>
<protein>
    <submittedName>
        <fullName evidence="3">Autotransporter outer membrane beta-barrel domain-containing protein</fullName>
    </submittedName>
</protein>
<sequence length="2358" mass="233319">MNIGSALRRRRLRTYALGTSAIALGMVLGGSAAAQCAPDPTVENGTTNCTGTDNDGLTITTYNTQVTVAADAVVNAGSSGAAITAQAPGTSISVAGTVNGASQPGIFITTGPARTEPCDPYAGASIGSCAPGSTVTVYPSVDASISVKEGGTVTGAQAILIRRASDASNSASAFIQNAGTITGTNGEAILADDTGFGAVSLSNAGTGLISGGVAGAISYVDNVGTINGTSRAAIAATSTVTVTNRGAILSDGTAATLSATGNLTVSNGEGATIGGSAIAIRTSGALSLTNAGTIDGSVISTASADQSSTVDTRTGIIDGDLLLGAGDDTLLALYDPDTGGIASITGMIDGGAGIDTITIGIDADATITQAVLPGNFERFGLDLSNNAIVTIAAEFTSASGLSLSGSGTVINRATLVTNGAAITSNGLGGLTFTNQGSVSATLDDSFLFAVDAPNTVNNRGTVTATGGGGISAASLLDNSGTIIASDTAAAVAYGTLTNSGMIRSTAGIGATLFSAGIESTNSGTIAGATTGLSLFNGTLANSGTISGGDTGVLLGGTLINTEQGTVTGSGAAVAVNGSSARVVNAGTINGDVDLAFPSSYDSNEGLFVDEGGTVNGAIRLGGGDDELVVTLGDDAGRPLAGATGGVDAGDGYDTLRYRVNADADAAIALTGGFEGLAYELSNDAALTLTASKPIATTIGLAGNGTVILNGAVSTTDRQLIDASIPTVAQLAEGTSGPERDLAIINNGKLQLATTSQSYNYGLAAIYAYDADITNNGTIAVSNEEGGYYPAAGIFGGTNVTNAGEIALSGGGIAVYVAQNVVNSGTITASGAGAVGVSGVGELVNSGIIRADGTAVQGGYASQSQISNSGTIESRLGTAIVLSGYDSQLVNETTGKINGAVAIDISSGGTIVNRGTIMGDVSAYAYSYTSTRYVADGGSLKGNLIFGAGQDMLVLFGEDTGVTGMIDGGDGSDMLVHARREDATVALGVTQITGFEREGVSAIGVDTQVTVEADFPFEDDLMLSGNGKIINTASITGAVTTSTYALAAALPESAGLLAAFTNQGMIDGGFSGTVGRFTNSGTVGGTALSGQAVGIYTGDALVFGNSGTIGNDESKVAVSLRGDGASTISATNSGDISGGVSVAMRNQTYEPVETVSLVTASLINSGSIGVASNDTAAVSINLDLSNDSAGSVVLTNSGTIEASGTGGVGASIAVDGYAGEPGAAGIEVTNSGTISANGGGRETVFDWGSQTFRYTDPAVGLALSAPDGTTTATVANSGTIEATGERSVAILAQGTALDLTNSGTIRGGGDTQLSGNDQLAYTIGTPYLASAIQTIGSADDRVVNTGSIIGSVALGAGDDRVENYGSIEGDVFLGEGDDSFVQLASALLTGTVDGGSGDDSLIIDATGGGAVNGDQFVNFDRFSQIGEGDVEYSGDFTFDTIGLSGGTISVAAGETLASAGDTTITGSDGAETLDNRGTIMGGVALGGGADRIDNRGAILGPVSLGSGDDVFVDYAGSSAGSVDGGSGIDLYQVPLSGDRSGIGQRTNFERLAVEGRGTLSLVLDQRFDQISLSGTGLNLSLDEWSVGRVTGSDAAETLAVDGDIATVRLGGGDDDLALGGVRGAGSYDGGEGSDTLRFTAEEPVLLTGTATGFEQVVLAGHALTVTGTLGSVGAQIGFGDDAQQITVADGGALAGVIDLGGGDDAFVLAAGSVLDGTVSGGAGTDSITLELAGDSALSDSVLSNFELLTSTGEGTLTFTGTHAYQSVTAGTDLSVALEAVLSAEQVTFGARDDSLTIAGRFNGSVDGGAGSDTVTVSGGSASAPVAFANVTNIEAFAQTGGFVTLSGNALLGTLAMSGGRFVGLAGSTLSARQIVVEREATFGSAGTVNGDIAVAGTLSPGASVATMTVNGNVELASGSVSLFEVDSVGADQLQVNGSVAIDQGATLQLVNNGEVQPGTSYDLIVATDGITGSYSTIMKPDSLFGFVVQRADRIQLLGEFLGDAGFSPQVSRSIDYANETLQVQSATSSLFDALPALVDENGASDPQAFARLTPEAYATATQAGIDNALTLVGAARGPAFTTENDAPGLFIFGQALGQWHTLGADQVQGTAKAQTHGYGFLGGIGYGDATFAVGAFGGYLNTRQMIDTLGTRTKNDGFVAGIHVRYASNGFGLAASILYDGGDARTTRALPDRTSATGRYGLHSWVSDLSGNYAIGMGKEWALNARAGVNYMRTNRGSVAEAGGPFALDVASDSHTAGFVDGGIMVARNDTSPSPFRPFVALGVRYQFDGRRTDALASYAGGPFSLEALGAGRARAVGTASAGLSYRLTSGVDLFSTASAQIGRDDQQETISTGFRVRF</sequence>
<dbReference type="SMART" id="SM00869">
    <property type="entry name" value="Autotransporter"/>
    <property type="match status" value="1"/>
</dbReference>
<keyword evidence="1" id="KW-0732">Signal</keyword>
<proteinExistence type="predicted"/>
<dbReference type="Proteomes" id="UP001197214">
    <property type="component" value="Unassembled WGS sequence"/>
</dbReference>
<feature type="chain" id="PRO_5047330763" evidence="1">
    <location>
        <begin position="37"/>
        <end position="2358"/>
    </location>
</feature>
<organism evidence="3 4">
    <name type="scientific">Stakelama flava</name>
    <dbReference type="NCBI Taxonomy" id="2860338"/>
    <lineage>
        <taxon>Bacteria</taxon>
        <taxon>Pseudomonadati</taxon>
        <taxon>Pseudomonadota</taxon>
        <taxon>Alphaproteobacteria</taxon>
        <taxon>Sphingomonadales</taxon>
        <taxon>Sphingomonadaceae</taxon>
        <taxon>Stakelama</taxon>
    </lineage>
</organism>
<dbReference type="InterPro" id="IPR005546">
    <property type="entry name" value="Autotransporte_beta"/>
</dbReference>
<evidence type="ECO:0000259" key="2">
    <source>
        <dbReference type="PROSITE" id="PS51208"/>
    </source>
</evidence>
<feature type="domain" description="Autotransporter" evidence="2">
    <location>
        <begin position="2083"/>
        <end position="2358"/>
    </location>
</feature>
<evidence type="ECO:0000313" key="3">
    <source>
        <dbReference type="EMBL" id="MBW4330242.1"/>
    </source>
</evidence>
<dbReference type="PROSITE" id="PS51208">
    <property type="entry name" value="AUTOTRANSPORTER"/>
    <property type="match status" value="1"/>
</dbReference>
<dbReference type="EMBL" id="JAHWZX010000003">
    <property type="protein sequence ID" value="MBW4330242.1"/>
    <property type="molecule type" value="Genomic_DNA"/>
</dbReference>
<feature type="signal peptide" evidence="1">
    <location>
        <begin position="1"/>
        <end position="36"/>
    </location>
</feature>
<evidence type="ECO:0000313" key="4">
    <source>
        <dbReference type="Proteomes" id="UP001197214"/>
    </source>
</evidence>
<comment type="caution">
    <text evidence="3">The sequence shown here is derived from an EMBL/GenBank/DDBJ whole genome shotgun (WGS) entry which is preliminary data.</text>
</comment>
<dbReference type="RefSeq" id="WP_219237341.1">
    <property type="nucleotide sequence ID" value="NZ_JAHWZX010000003.1"/>
</dbReference>
<reference evidence="3 4" key="1">
    <citation type="submission" date="2021-07" db="EMBL/GenBank/DDBJ databases">
        <title>Stakelama flava sp. nov., a novel endophytic bacterium isolated from branch of Kandelia candel.</title>
        <authorList>
            <person name="Tuo L."/>
        </authorList>
    </citation>
    <scope>NUCLEOTIDE SEQUENCE [LARGE SCALE GENOMIC DNA]</scope>
    <source>
        <strain evidence="3 4">CBK3Z-3</strain>
    </source>
</reference>